<accession>A0A0K0F284</accession>
<reference evidence="4" key="1">
    <citation type="submission" date="2014-07" db="EMBL/GenBank/DDBJ databases">
        <authorList>
            <person name="Martin A.A"/>
            <person name="De Silva N."/>
        </authorList>
    </citation>
    <scope>NUCLEOTIDE SEQUENCE</scope>
</reference>
<dbReference type="InterPro" id="IPR001283">
    <property type="entry name" value="CRISP-related"/>
</dbReference>
<dbReference type="SUPFAM" id="SSF55797">
    <property type="entry name" value="PR-1-like"/>
    <property type="match status" value="1"/>
</dbReference>
<dbReference type="Proteomes" id="UP000035680">
    <property type="component" value="Unassembled WGS sequence"/>
</dbReference>
<dbReference type="Gene3D" id="3.40.33.10">
    <property type="entry name" value="CAP"/>
    <property type="match status" value="1"/>
</dbReference>
<feature type="signal peptide" evidence="2">
    <location>
        <begin position="1"/>
        <end position="24"/>
    </location>
</feature>
<keyword evidence="4" id="KW-1185">Reference proteome</keyword>
<dbReference type="PANTHER" id="PTHR10334">
    <property type="entry name" value="CYSTEINE-RICH SECRETORY PROTEIN-RELATED"/>
    <property type="match status" value="1"/>
</dbReference>
<keyword evidence="2" id="KW-0732">Signal</keyword>
<organism evidence="4 5">
    <name type="scientific">Strongyloides venezuelensis</name>
    <name type="common">Threadworm</name>
    <dbReference type="NCBI Taxonomy" id="75913"/>
    <lineage>
        <taxon>Eukaryota</taxon>
        <taxon>Metazoa</taxon>
        <taxon>Ecdysozoa</taxon>
        <taxon>Nematoda</taxon>
        <taxon>Chromadorea</taxon>
        <taxon>Rhabditida</taxon>
        <taxon>Tylenchina</taxon>
        <taxon>Panagrolaimomorpha</taxon>
        <taxon>Strongyloidoidea</taxon>
        <taxon>Strongyloididae</taxon>
        <taxon>Strongyloides</taxon>
    </lineage>
</organism>
<name>A0A0K0F284_STRVS</name>
<evidence type="ECO:0000313" key="5">
    <source>
        <dbReference type="WBParaSite" id="SVE_0291100.1"/>
    </source>
</evidence>
<evidence type="ECO:0000256" key="2">
    <source>
        <dbReference type="SAM" id="SignalP"/>
    </source>
</evidence>
<feature type="compositionally biased region" description="Basic and acidic residues" evidence="1">
    <location>
        <begin position="62"/>
        <end position="72"/>
    </location>
</feature>
<dbReference type="InterPro" id="IPR014044">
    <property type="entry name" value="CAP_dom"/>
</dbReference>
<dbReference type="InterPro" id="IPR035940">
    <property type="entry name" value="CAP_sf"/>
</dbReference>
<feature type="region of interest" description="Disordered" evidence="1">
    <location>
        <begin position="46"/>
        <end position="72"/>
    </location>
</feature>
<reference evidence="5" key="2">
    <citation type="submission" date="2015-08" db="UniProtKB">
        <authorList>
            <consortium name="WormBaseParasite"/>
        </authorList>
    </citation>
    <scope>IDENTIFICATION</scope>
</reference>
<dbReference type="WBParaSite" id="SVE_0291100.1">
    <property type="protein sequence ID" value="SVE_0291100.1"/>
    <property type="gene ID" value="SVE_0291100"/>
</dbReference>
<evidence type="ECO:0000259" key="3">
    <source>
        <dbReference type="SMART" id="SM00198"/>
    </source>
</evidence>
<evidence type="ECO:0000256" key="1">
    <source>
        <dbReference type="SAM" id="MobiDB-lite"/>
    </source>
</evidence>
<dbReference type="Pfam" id="PF00188">
    <property type="entry name" value="CAP"/>
    <property type="match status" value="1"/>
</dbReference>
<dbReference type="SMART" id="SM00198">
    <property type="entry name" value="SCP"/>
    <property type="match status" value="1"/>
</dbReference>
<feature type="chain" id="PRO_5005329035" evidence="2">
    <location>
        <begin position="25"/>
        <end position="268"/>
    </location>
</feature>
<protein>
    <submittedName>
        <fullName evidence="5">CAP domain-containing protein (inferred by orthology to a zebrafish protein)</fullName>
    </submittedName>
</protein>
<proteinExistence type="predicted"/>
<dbReference type="AlphaFoldDB" id="A0A0K0F284"/>
<evidence type="ECO:0000313" key="4">
    <source>
        <dbReference type="Proteomes" id="UP000035680"/>
    </source>
</evidence>
<sequence length="268" mass="31891">MIFSLTSVIYIFVIIQIVLLSTKANHSSDDDEESLISRNYSITENSKRKSLRRRSSQSSQNKLEDKNHDTGSVRRSSLSYISCGFRIRSYLNGKKISSSIYDTVWYNFNYKTFWMNSYEDYKLKIIHHINLIRMKHGICPLQESEHLNGVSQIFATKMATHFYFDDKPFKKYGIIHTVLTRSDLTKVVSNWYTERHFYSYKLNYKIPIAKDFTQMIWKSSHFIGVGIEKRHKFYYIVVFFYPKGNIKDHFKTNVFEKEISWKRLAQLP</sequence>
<feature type="domain" description="SCP" evidence="3">
    <location>
        <begin position="120"/>
        <end position="248"/>
    </location>
</feature>